<evidence type="ECO:0000259" key="2">
    <source>
        <dbReference type="Pfam" id="PF12705"/>
    </source>
</evidence>
<organism evidence="3 4">
    <name type="scientific">Halobellus ruber</name>
    <dbReference type="NCBI Taxonomy" id="2761102"/>
    <lineage>
        <taxon>Archaea</taxon>
        <taxon>Methanobacteriati</taxon>
        <taxon>Methanobacteriota</taxon>
        <taxon>Stenosarchaea group</taxon>
        <taxon>Halobacteria</taxon>
        <taxon>Halobacteriales</taxon>
        <taxon>Haloferacaceae</taxon>
        <taxon>Halobellus</taxon>
    </lineage>
</organism>
<dbReference type="RefSeq" id="WP_185194297.1">
    <property type="nucleotide sequence ID" value="NZ_JACKXD010000008.1"/>
</dbReference>
<sequence>MSIRRARTIDDLYDEVDDYDLVLTTDAPLSQALNRRIDRPRLGTFAATPRMLASGEFRPRDDRQLFLELIDATDLNWKHAAYLLESILGCWEETGDLRAILEYDQFDTRATRRAIDVIDTADSAHNDLTEYTIPEERSVAVIGEEQFTALDRSVLPDEYETVDPFGGDDFELPEFHLYESTTDIVDTVVSNVTPENAEDVAIIMDRGSEYPALVESALEANDIPFYGGPGFADDESLRTFIRLLRTAHADRHARLGDVRPILHHLGIRPSVEDDNKRLHELDHPEIEPLQQFCETIHEQSIDEALSTFETWCDRSLDAFREELDRLGVRHATVGEDTLDGIEFYLQSFDVPIDRDDAGVLLADATAAAYVDRPVVFHLGMDADWTHRILDRPWIDADAKDRQYLRQFQLLLQNGNEQYFLVQETSAGEPVTPCLYFHDLLDAEFDTFGDLPSTSHTRFTGRDGDGFEKEPVDAEPTTIETLSPSSLSTFANCPRDYFFDRVVTSPDRDHFQKGNLFHDFAEFYVNHPDIIHTTAGDELVDRMLAGMRPYVDDVDLEVLRTEFEIGIDLIQRFLTEEPPTKREYEEYGHREDSNFFADHFGQPINSPITERWFENPALGGEGKVDLIHSPSQLVDYKSGSHTSASKVVDKSAIDEISDEPDFQALLYLAHHRRVHPDERIRFVFFHFLELVDEEVVGEAALEDALARVTYHPEPFHEFAKRRAAFDTLREGVAESNDRRKTLERMGYDVYETFFDRHDFPDVEDTDALLETDFAAEFTERAKTEVGDYVYVDDGTDSALKELHRLRGRNYFEDEVDAFERFLQEQVERINEYRRSRFPVGDPNVDRVDHRDLIQTDD</sequence>
<feature type="domain" description="PD-(D/E)XK endonuclease-like" evidence="2">
    <location>
        <begin position="480"/>
        <end position="731"/>
    </location>
</feature>
<protein>
    <submittedName>
        <fullName evidence="3">PD-(D/E)XK nuclease family protein</fullName>
    </submittedName>
</protein>
<dbReference type="Pfam" id="PF12705">
    <property type="entry name" value="PDDEXK_1"/>
    <property type="match status" value="1"/>
</dbReference>
<dbReference type="EMBL" id="JACKXD010000008">
    <property type="protein sequence ID" value="MBB6647925.1"/>
    <property type="molecule type" value="Genomic_DNA"/>
</dbReference>
<reference evidence="3 4" key="1">
    <citation type="submission" date="2020-08" db="EMBL/GenBank/DDBJ databases">
        <authorList>
            <person name="Seo M.-J."/>
        </authorList>
    </citation>
    <scope>NUCLEOTIDE SEQUENCE [LARGE SCALE GENOMIC DNA]</scope>
    <source>
        <strain evidence="3 4">MBLA0160</strain>
    </source>
</reference>
<gene>
    <name evidence="3" type="ORF">H5V44_16820</name>
</gene>
<proteinExistence type="predicted"/>
<feature type="compositionally biased region" description="Basic and acidic residues" evidence="1">
    <location>
        <begin position="459"/>
        <end position="471"/>
    </location>
</feature>
<keyword evidence="4" id="KW-1185">Reference proteome</keyword>
<comment type="caution">
    <text evidence="3">The sequence shown here is derived from an EMBL/GenBank/DDBJ whole genome shotgun (WGS) entry which is preliminary data.</text>
</comment>
<dbReference type="Proteomes" id="UP000546257">
    <property type="component" value="Unassembled WGS sequence"/>
</dbReference>
<dbReference type="InterPro" id="IPR038726">
    <property type="entry name" value="PDDEXK_AddAB-type"/>
</dbReference>
<feature type="region of interest" description="Disordered" evidence="1">
    <location>
        <begin position="458"/>
        <end position="477"/>
    </location>
</feature>
<dbReference type="AlphaFoldDB" id="A0A7J9SLX9"/>
<evidence type="ECO:0000256" key="1">
    <source>
        <dbReference type="SAM" id="MobiDB-lite"/>
    </source>
</evidence>
<evidence type="ECO:0000313" key="4">
    <source>
        <dbReference type="Proteomes" id="UP000546257"/>
    </source>
</evidence>
<name>A0A7J9SLX9_9EURY</name>
<evidence type="ECO:0000313" key="3">
    <source>
        <dbReference type="EMBL" id="MBB6647925.1"/>
    </source>
</evidence>
<accession>A0A7J9SLX9</accession>